<dbReference type="AlphaFoldDB" id="A0A1H4GCX8"/>
<accession>A0A1H4GCX8</accession>
<gene>
    <name evidence="1" type="ORF">SAMN05444370_1528</name>
</gene>
<dbReference type="Proteomes" id="UP000198703">
    <property type="component" value="Unassembled WGS sequence"/>
</dbReference>
<sequence length="53" mass="5913">MAAGERTARTALRRAQDAGFIASASLRTAVRIAFPLDYRERLFPNLFAEARLC</sequence>
<evidence type="ECO:0000313" key="1">
    <source>
        <dbReference type="EMBL" id="SEB07317.1"/>
    </source>
</evidence>
<keyword evidence="2" id="KW-1185">Reference proteome</keyword>
<name>A0A1H4GCX8_9RHOB</name>
<dbReference type="EMBL" id="FNQM01000052">
    <property type="protein sequence ID" value="SEB07317.1"/>
    <property type="molecule type" value="Genomic_DNA"/>
</dbReference>
<protein>
    <submittedName>
        <fullName evidence="1">Uncharacterized protein</fullName>
    </submittedName>
</protein>
<dbReference type="STRING" id="89524.SAMN05444370_1528"/>
<reference evidence="1 2" key="1">
    <citation type="submission" date="2016-10" db="EMBL/GenBank/DDBJ databases">
        <authorList>
            <person name="de Groot N.N."/>
        </authorList>
    </citation>
    <scope>NUCLEOTIDE SEQUENCE [LARGE SCALE GENOMIC DNA]</scope>
    <source>
        <strain evidence="1 2">DSM 15345</strain>
    </source>
</reference>
<proteinExistence type="predicted"/>
<organism evidence="1 2">
    <name type="scientific">Rubrimonas cliftonensis</name>
    <dbReference type="NCBI Taxonomy" id="89524"/>
    <lineage>
        <taxon>Bacteria</taxon>
        <taxon>Pseudomonadati</taxon>
        <taxon>Pseudomonadota</taxon>
        <taxon>Alphaproteobacteria</taxon>
        <taxon>Rhodobacterales</taxon>
        <taxon>Paracoccaceae</taxon>
        <taxon>Rubrimonas</taxon>
    </lineage>
</organism>
<evidence type="ECO:0000313" key="2">
    <source>
        <dbReference type="Proteomes" id="UP000198703"/>
    </source>
</evidence>